<feature type="non-terminal residue" evidence="2">
    <location>
        <position position="1"/>
    </location>
</feature>
<keyword evidence="3" id="KW-1185">Reference proteome</keyword>
<evidence type="ECO:0000313" key="3">
    <source>
        <dbReference type="Proteomes" id="UP000265520"/>
    </source>
</evidence>
<evidence type="ECO:0000256" key="1">
    <source>
        <dbReference type="SAM" id="MobiDB-lite"/>
    </source>
</evidence>
<name>A0A392VIA7_9FABA</name>
<protein>
    <submittedName>
        <fullName evidence="2">Uncharacterized protein</fullName>
    </submittedName>
</protein>
<feature type="region of interest" description="Disordered" evidence="1">
    <location>
        <begin position="1"/>
        <end position="52"/>
    </location>
</feature>
<accession>A0A392VIA7</accession>
<dbReference type="Proteomes" id="UP000265520">
    <property type="component" value="Unassembled WGS sequence"/>
</dbReference>
<dbReference type="AlphaFoldDB" id="A0A392VIA7"/>
<sequence>PPATTLPRRSPLPPEPPDVVQDVALLPSPQPPEPSHAGSRGVRFTTTKGRRV</sequence>
<dbReference type="EMBL" id="LXQA011184525">
    <property type="protein sequence ID" value="MCI88124.1"/>
    <property type="molecule type" value="Genomic_DNA"/>
</dbReference>
<organism evidence="2 3">
    <name type="scientific">Trifolium medium</name>
    <dbReference type="NCBI Taxonomy" id="97028"/>
    <lineage>
        <taxon>Eukaryota</taxon>
        <taxon>Viridiplantae</taxon>
        <taxon>Streptophyta</taxon>
        <taxon>Embryophyta</taxon>
        <taxon>Tracheophyta</taxon>
        <taxon>Spermatophyta</taxon>
        <taxon>Magnoliopsida</taxon>
        <taxon>eudicotyledons</taxon>
        <taxon>Gunneridae</taxon>
        <taxon>Pentapetalae</taxon>
        <taxon>rosids</taxon>
        <taxon>fabids</taxon>
        <taxon>Fabales</taxon>
        <taxon>Fabaceae</taxon>
        <taxon>Papilionoideae</taxon>
        <taxon>50 kb inversion clade</taxon>
        <taxon>NPAAA clade</taxon>
        <taxon>Hologalegina</taxon>
        <taxon>IRL clade</taxon>
        <taxon>Trifolieae</taxon>
        <taxon>Trifolium</taxon>
    </lineage>
</organism>
<proteinExistence type="predicted"/>
<feature type="compositionally biased region" description="Pro residues" evidence="1">
    <location>
        <begin position="1"/>
        <end position="17"/>
    </location>
</feature>
<comment type="caution">
    <text evidence="2">The sequence shown here is derived from an EMBL/GenBank/DDBJ whole genome shotgun (WGS) entry which is preliminary data.</text>
</comment>
<reference evidence="2 3" key="1">
    <citation type="journal article" date="2018" name="Front. Plant Sci.">
        <title>Red Clover (Trifolium pratense) and Zigzag Clover (T. medium) - A Picture of Genomic Similarities and Differences.</title>
        <authorList>
            <person name="Dluhosova J."/>
            <person name="Istvanek J."/>
            <person name="Nedelnik J."/>
            <person name="Repkova J."/>
        </authorList>
    </citation>
    <scope>NUCLEOTIDE SEQUENCE [LARGE SCALE GENOMIC DNA]</scope>
    <source>
        <strain evidence="3">cv. 10/8</strain>
        <tissue evidence="2">Leaf</tissue>
    </source>
</reference>
<evidence type="ECO:0000313" key="2">
    <source>
        <dbReference type="EMBL" id="MCI88124.1"/>
    </source>
</evidence>